<dbReference type="EMBL" id="RDQH01000333">
    <property type="protein sequence ID" value="RXH94479.1"/>
    <property type="molecule type" value="Genomic_DNA"/>
</dbReference>
<dbReference type="Proteomes" id="UP000290289">
    <property type="component" value="Chromosome 7"/>
</dbReference>
<keyword evidence="1" id="KW-1133">Transmembrane helix</keyword>
<comment type="caution">
    <text evidence="2">The sequence shown here is derived from an EMBL/GenBank/DDBJ whole genome shotgun (WGS) entry which is preliminary data.</text>
</comment>
<name>A0A498JF59_MALDO</name>
<evidence type="ECO:0000313" key="2">
    <source>
        <dbReference type="EMBL" id="RXH94479.1"/>
    </source>
</evidence>
<keyword evidence="1" id="KW-0812">Transmembrane</keyword>
<accession>A0A498JF59</accession>
<keyword evidence="3" id="KW-1185">Reference proteome</keyword>
<feature type="transmembrane region" description="Helical" evidence="1">
    <location>
        <begin position="30"/>
        <end position="48"/>
    </location>
</feature>
<sequence>MKHATAETHVGVLLPRDRGVLDEAPQRCPRVLICVSFCWIFFLLYICCSSWNGRKMEKQGPSICFHRFIDLSLKLQIASLHKKVVLGEVCQGPMGQGALHFIMAEIQDLPLCAIMSSNSGRGASRHQFGKGKDLPNPIEDGGFGCKEVGDRHQGWLLIICNWLHGVFSLYTKVRERVQLWYIFEN</sequence>
<evidence type="ECO:0000313" key="3">
    <source>
        <dbReference type="Proteomes" id="UP000290289"/>
    </source>
</evidence>
<keyword evidence="1" id="KW-0472">Membrane</keyword>
<protein>
    <submittedName>
        <fullName evidence="2">Uncharacterized protein</fullName>
    </submittedName>
</protein>
<reference evidence="2 3" key="1">
    <citation type="submission" date="2018-10" db="EMBL/GenBank/DDBJ databases">
        <title>A high-quality apple genome assembly.</title>
        <authorList>
            <person name="Hu J."/>
        </authorList>
    </citation>
    <scope>NUCLEOTIDE SEQUENCE [LARGE SCALE GENOMIC DNA]</scope>
    <source>
        <strain evidence="3">cv. HFTH1</strain>
        <tissue evidence="2">Young leaf</tissue>
    </source>
</reference>
<dbReference type="AlphaFoldDB" id="A0A498JF59"/>
<organism evidence="2 3">
    <name type="scientific">Malus domestica</name>
    <name type="common">Apple</name>
    <name type="synonym">Pyrus malus</name>
    <dbReference type="NCBI Taxonomy" id="3750"/>
    <lineage>
        <taxon>Eukaryota</taxon>
        <taxon>Viridiplantae</taxon>
        <taxon>Streptophyta</taxon>
        <taxon>Embryophyta</taxon>
        <taxon>Tracheophyta</taxon>
        <taxon>Spermatophyta</taxon>
        <taxon>Magnoliopsida</taxon>
        <taxon>eudicotyledons</taxon>
        <taxon>Gunneridae</taxon>
        <taxon>Pentapetalae</taxon>
        <taxon>rosids</taxon>
        <taxon>fabids</taxon>
        <taxon>Rosales</taxon>
        <taxon>Rosaceae</taxon>
        <taxon>Amygdaloideae</taxon>
        <taxon>Maleae</taxon>
        <taxon>Malus</taxon>
    </lineage>
</organism>
<gene>
    <name evidence="2" type="ORF">DVH24_024163</name>
</gene>
<evidence type="ECO:0000256" key="1">
    <source>
        <dbReference type="SAM" id="Phobius"/>
    </source>
</evidence>
<proteinExistence type="predicted"/>